<organism evidence="1 2">
    <name type="scientific">Halothermothrix orenii (strain H 168 / OCM 544 / DSM 9562)</name>
    <dbReference type="NCBI Taxonomy" id="373903"/>
    <lineage>
        <taxon>Bacteria</taxon>
        <taxon>Bacillati</taxon>
        <taxon>Bacillota</taxon>
        <taxon>Clostridia</taxon>
        <taxon>Halanaerobiales</taxon>
        <taxon>Halothermotrichaceae</taxon>
        <taxon>Halothermothrix</taxon>
    </lineage>
</organism>
<dbReference type="EMBL" id="CP001098">
    <property type="protein sequence ID" value="ACL69510.1"/>
    <property type="molecule type" value="Genomic_DNA"/>
</dbReference>
<evidence type="ECO:0000313" key="1">
    <source>
        <dbReference type="EMBL" id="ACL69510.1"/>
    </source>
</evidence>
<dbReference type="HOGENOM" id="CLU_1616719_0_0_9"/>
<gene>
    <name evidence="1" type="ordered locus">Hore_07530</name>
</gene>
<accession>B8CW41</accession>
<dbReference type="Pfam" id="PF04361">
    <property type="entry name" value="DUF494"/>
    <property type="match status" value="1"/>
</dbReference>
<dbReference type="eggNOG" id="COG2922">
    <property type="taxonomic scope" value="Bacteria"/>
</dbReference>
<proteinExistence type="predicted"/>
<dbReference type="STRING" id="373903.Hore_07530"/>
<evidence type="ECO:0008006" key="3">
    <source>
        <dbReference type="Google" id="ProtNLM"/>
    </source>
</evidence>
<sequence>MKQAVIEIISFLVQKLLHDDDMKLNEEHLVNELINMGYSIEEIDRAFELIYSTTDIIDADKIEKTVVESSPTYNRLLTWPERVYLPVKLQGIIRRLLLLNILPPEQYEELIIKTIQGSYNGFNEIKDLWDILKEFVEDASKLEAITAEIPEFQIYYNDRHKYIN</sequence>
<keyword evidence="2" id="KW-1185">Reference proteome</keyword>
<name>B8CW41_HALOH</name>
<dbReference type="OrthoDB" id="2112730at2"/>
<reference evidence="1 2" key="1">
    <citation type="journal article" date="2009" name="PLoS ONE">
        <title>Genome analysis of the anaerobic thermohalophilic bacterium Halothermothrix orenii.</title>
        <authorList>
            <person name="Mavromatis K."/>
            <person name="Ivanova N."/>
            <person name="Anderson I."/>
            <person name="Lykidis A."/>
            <person name="Hooper S.D."/>
            <person name="Sun H."/>
            <person name="Kunin V."/>
            <person name="Lapidus A."/>
            <person name="Hugenholtz P."/>
            <person name="Patel B."/>
            <person name="Kyrpides N.C."/>
        </authorList>
    </citation>
    <scope>NUCLEOTIDE SEQUENCE [LARGE SCALE GENOMIC DNA]</scope>
    <source>
        <strain evidence="2">H 168 / OCM 544 / DSM 9562</strain>
    </source>
</reference>
<dbReference type="InterPro" id="IPR007456">
    <property type="entry name" value="Smg"/>
</dbReference>
<dbReference type="AlphaFoldDB" id="B8CW41"/>
<dbReference type="RefSeq" id="WP_012635698.1">
    <property type="nucleotide sequence ID" value="NC_011899.1"/>
</dbReference>
<protein>
    <recommendedName>
        <fullName evidence="3">Smg protein</fullName>
    </recommendedName>
</protein>
<dbReference type="Proteomes" id="UP000000719">
    <property type="component" value="Chromosome"/>
</dbReference>
<dbReference type="KEGG" id="hor:Hore_07530"/>
<evidence type="ECO:0000313" key="2">
    <source>
        <dbReference type="Proteomes" id="UP000000719"/>
    </source>
</evidence>